<dbReference type="GeneID" id="39876222"/>
<gene>
    <name evidence="1" type="ORF">BOVATA_039450</name>
</gene>
<organism evidence="1 2">
    <name type="scientific">Babesia ovata</name>
    <dbReference type="NCBI Taxonomy" id="189622"/>
    <lineage>
        <taxon>Eukaryota</taxon>
        <taxon>Sar</taxon>
        <taxon>Alveolata</taxon>
        <taxon>Apicomplexa</taxon>
        <taxon>Aconoidasida</taxon>
        <taxon>Piroplasmida</taxon>
        <taxon>Babesiidae</taxon>
        <taxon>Babesia</taxon>
    </lineage>
</organism>
<sequence>MCRERLIRRRLRALGVIPPQDLSAHFQALVLKLEEEHIRHYAISERRALKEADSKAFVTALLKYCDAVGIEIDDSLLKKGELTEEGVTSVLDGLTLAALEEEYTDLVSDAQLHVPATQSSGDSDNGCLPALLDKVNNLLELLGIPALQQDAPVEEIRSAVLLLLRLHANARHDRNEKSTKLNTVHMNLADIPCGIRSDSPVVTKAARVLRTLHWFQIFAAQELCKLQADIIWLSERFQELTANPVANSHAR</sequence>
<keyword evidence="2" id="KW-1185">Reference proteome</keyword>
<dbReference type="Proteomes" id="UP000236319">
    <property type="component" value="Unassembled WGS sequence"/>
</dbReference>
<evidence type="ECO:0000313" key="1">
    <source>
        <dbReference type="EMBL" id="GBE62452.1"/>
    </source>
</evidence>
<dbReference type="AlphaFoldDB" id="A0A2H6KHI2"/>
<name>A0A2H6KHI2_9APIC</name>
<evidence type="ECO:0000313" key="2">
    <source>
        <dbReference type="Proteomes" id="UP000236319"/>
    </source>
</evidence>
<accession>A0A2H6KHI2</accession>
<dbReference type="Pfam" id="PF10036">
    <property type="entry name" value="RLL"/>
    <property type="match status" value="1"/>
</dbReference>
<proteinExistence type="predicted"/>
<dbReference type="EMBL" id="BDSA01000005">
    <property type="protein sequence ID" value="GBE62452.1"/>
    <property type="molecule type" value="Genomic_DNA"/>
</dbReference>
<protein>
    <submittedName>
        <fullName evidence="1">Uncharacterized protein</fullName>
    </submittedName>
</protein>
<dbReference type="InterPro" id="IPR019265">
    <property type="entry name" value="RTRAF"/>
</dbReference>
<dbReference type="OrthoDB" id="514167at2759"/>
<comment type="caution">
    <text evidence="1">The sequence shown here is derived from an EMBL/GenBank/DDBJ whole genome shotgun (WGS) entry which is preliminary data.</text>
</comment>
<reference evidence="1 2" key="1">
    <citation type="journal article" date="2017" name="BMC Genomics">
        <title>Whole-genome assembly of Babesia ovata and comparative genomics between closely related pathogens.</title>
        <authorList>
            <person name="Yamagishi J."/>
            <person name="Asada M."/>
            <person name="Hakimi H."/>
            <person name="Tanaka T.Q."/>
            <person name="Sugimoto C."/>
            <person name="Kawazu S."/>
        </authorList>
    </citation>
    <scope>NUCLEOTIDE SEQUENCE [LARGE SCALE GENOMIC DNA]</scope>
    <source>
        <strain evidence="1 2">Miyake</strain>
    </source>
</reference>
<dbReference type="VEuPathDB" id="PiroplasmaDB:BOVATA_039450"/>
<dbReference type="RefSeq" id="XP_028868695.1">
    <property type="nucleotide sequence ID" value="XM_029012862.1"/>
</dbReference>
<dbReference type="PANTHER" id="PTHR15924">
    <property type="entry name" value="CLE"/>
    <property type="match status" value="1"/>
</dbReference>